<name>A0A1G8BFP4_9BACT</name>
<organism evidence="1 2">
    <name type="scientific">Dyadobacter soli</name>
    <dbReference type="NCBI Taxonomy" id="659014"/>
    <lineage>
        <taxon>Bacteria</taxon>
        <taxon>Pseudomonadati</taxon>
        <taxon>Bacteroidota</taxon>
        <taxon>Cytophagia</taxon>
        <taxon>Cytophagales</taxon>
        <taxon>Spirosomataceae</taxon>
        <taxon>Dyadobacter</taxon>
    </lineage>
</organism>
<keyword evidence="2" id="KW-1185">Reference proteome</keyword>
<evidence type="ECO:0000313" key="1">
    <source>
        <dbReference type="EMBL" id="SDH32019.1"/>
    </source>
</evidence>
<dbReference type="Proteomes" id="UP000198748">
    <property type="component" value="Unassembled WGS sequence"/>
</dbReference>
<evidence type="ECO:0000313" key="2">
    <source>
        <dbReference type="Proteomes" id="UP000198748"/>
    </source>
</evidence>
<gene>
    <name evidence="1" type="ORF">SAMN04487996_13324</name>
</gene>
<protein>
    <submittedName>
        <fullName evidence="1">Uncharacterized protein</fullName>
    </submittedName>
</protein>
<reference evidence="2" key="1">
    <citation type="submission" date="2016-10" db="EMBL/GenBank/DDBJ databases">
        <authorList>
            <person name="Varghese N."/>
            <person name="Submissions S."/>
        </authorList>
    </citation>
    <scope>NUCLEOTIDE SEQUENCE [LARGE SCALE GENOMIC DNA]</scope>
    <source>
        <strain evidence="2">DSM 25329</strain>
    </source>
</reference>
<accession>A0A1G8BFP4</accession>
<dbReference type="AlphaFoldDB" id="A0A1G8BFP4"/>
<sequence>MQQFCEFKYIIVFVSTFVAEQAECIGQRPDFTGESTIPVKSCLPVLPFFDKIEITVAYRQFGTRQELNFLILNGFDL</sequence>
<dbReference type="EMBL" id="FNAN01000033">
    <property type="protein sequence ID" value="SDH32019.1"/>
    <property type="molecule type" value="Genomic_DNA"/>
</dbReference>
<proteinExistence type="predicted"/>